<organism evidence="2 3">
    <name type="scientific">Sphingobacterium siyangense</name>
    <dbReference type="NCBI Taxonomy" id="459529"/>
    <lineage>
        <taxon>Bacteria</taxon>
        <taxon>Pseudomonadati</taxon>
        <taxon>Bacteroidota</taxon>
        <taxon>Sphingobacteriia</taxon>
        <taxon>Sphingobacteriales</taxon>
        <taxon>Sphingobacteriaceae</taxon>
        <taxon>Sphingobacterium</taxon>
    </lineage>
</organism>
<protein>
    <submittedName>
        <fullName evidence="2">Uncharacterized protein</fullName>
    </submittedName>
</protein>
<reference evidence="2 3" key="1">
    <citation type="submission" date="2016-07" db="EMBL/GenBank/DDBJ databases">
        <title>Genome analysis of Sphingobacterium siyangense T12B17.</title>
        <authorList>
            <person name="Xu D."/>
            <person name="Su Y."/>
            <person name="Zheng S."/>
        </authorList>
    </citation>
    <scope>NUCLEOTIDE SEQUENCE [LARGE SCALE GENOMIC DNA]</scope>
    <source>
        <strain evidence="2 3">T12B17</strain>
    </source>
</reference>
<keyword evidence="3" id="KW-1185">Reference proteome</keyword>
<proteinExistence type="predicted"/>
<dbReference type="RefSeq" id="WP_120334480.1">
    <property type="nucleotide sequence ID" value="NZ_MCAQ01000015.1"/>
</dbReference>
<accession>A0A420FTM5</accession>
<keyword evidence="1" id="KW-0472">Membrane</keyword>
<evidence type="ECO:0000313" key="3">
    <source>
        <dbReference type="Proteomes" id="UP000286402"/>
    </source>
</evidence>
<dbReference type="EMBL" id="MCAQ01000015">
    <property type="protein sequence ID" value="RKF36232.1"/>
    <property type="molecule type" value="Genomic_DNA"/>
</dbReference>
<keyword evidence="1" id="KW-1133">Transmembrane helix</keyword>
<evidence type="ECO:0000313" key="2">
    <source>
        <dbReference type="EMBL" id="RKF36232.1"/>
    </source>
</evidence>
<keyword evidence="1" id="KW-0812">Transmembrane</keyword>
<evidence type="ECO:0000256" key="1">
    <source>
        <dbReference type="SAM" id="Phobius"/>
    </source>
</evidence>
<dbReference type="Proteomes" id="UP000286402">
    <property type="component" value="Unassembled WGS sequence"/>
</dbReference>
<gene>
    <name evidence="2" type="ORF">BCY89_27905</name>
</gene>
<dbReference type="AlphaFoldDB" id="A0A420FTM5"/>
<comment type="caution">
    <text evidence="2">The sequence shown here is derived from an EMBL/GenBank/DDBJ whole genome shotgun (WGS) entry which is preliminary data.</text>
</comment>
<name>A0A420FTM5_9SPHI</name>
<sequence length="306" mass="36098">MSIELIREFFLSRENWKDFIIPSLAIAIPIFITLIITHLDRKTNAKNRLDDLARYEKDKMEMLLETENQRNATIKTKNEIFKDLITKSIFNIETHLMTLEGLIDKSSFEKLKSLSVAVMVNDYIQALLRFNFSEIDKNFDQKTSLQFLNSIKLIDRMYDEFGEWINFYRSNYILNSREFDVALHHLLFEIERLRYDQDFDKLIFQSLDDFKINYDQYVDSYNPVTSLSSAKMVSILKKNFVTQDFIKLGGKYAYLHNLLLNLEISLLKLERLSENSSMMLNAIKSGMTTHVSVLIRVKQFLDNESL</sequence>
<feature type="transmembrane region" description="Helical" evidence="1">
    <location>
        <begin position="20"/>
        <end position="39"/>
    </location>
</feature>